<feature type="non-terminal residue" evidence="2">
    <location>
        <position position="1"/>
    </location>
</feature>
<name>A0AAE3J850_9FIRM</name>
<accession>A0AAE3J850</accession>
<evidence type="ECO:0000313" key="3">
    <source>
        <dbReference type="Proteomes" id="UP001197875"/>
    </source>
</evidence>
<dbReference type="Pfam" id="PF05272">
    <property type="entry name" value="VapE-like_dom"/>
    <property type="match status" value="1"/>
</dbReference>
<dbReference type="EMBL" id="JAJEPR010000081">
    <property type="protein sequence ID" value="MCC2191624.1"/>
    <property type="molecule type" value="Genomic_DNA"/>
</dbReference>
<organism evidence="2 3">
    <name type="scientific">Fusicatenibacter faecihominis</name>
    <dbReference type="NCBI Taxonomy" id="2881276"/>
    <lineage>
        <taxon>Bacteria</taxon>
        <taxon>Bacillati</taxon>
        <taxon>Bacillota</taxon>
        <taxon>Clostridia</taxon>
        <taxon>Lachnospirales</taxon>
        <taxon>Lachnospiraceae</taxon>
        <taxon>Fusicatenibacter</taxon>
    </lineage>
</organism>
<dbReference type="RefSeq" id="WP_227616407.1">
    <property type="nucleotide sequence ID" value="NZ_JAJEPR010000081.1"/>
</dbReference>
<proteinExistence type="predicted"/>
<sequence length="191" mass="22318">QCVFGGTSNALDFLPLDRSGNRRFIPVMVYPEQAEVHILEDEAASRAYIEQMWAEAMEIYRSGRFKLAFSPAMQRYLKEHQRDFMPEDTKAGMIQAYLDKYTGSMVCSKQLYKEALNHAFDEPKQWEIREINEIMNQCISGWRYFPNPRMFSEYGRQKGWVHENPATDSGNPSEKTMDGFVEVTEQMELPF</sequence>
<comment type="caution">
    <text evidence="2">The sequence shown here is derived from an EMBL/GenBank/DDBJ whole genome shotgun (WGS) entry which is preliminary data.</text>
</comment>
<evidence type="ECO:0000313" key="2">
    <source>
        <dbReference type="EMBL" id="MCC2191624.1"/>
    </source>
</evidence>
<dbReference type="InterPro" id="IPR007936">
    <property type="entry name" value="VapE-like_dom"/>
</dbReference>
<keyword evidence="3" id="KW-1185">Reference proteome</keyword>
<dbReference type="Proteomes" id="UP001197875">
    <property type="component" value="Unassembled WGS sequence"/>
</dbReference>
<evidence type="ECO:0000259" key="1">
    <source>
        <dbReference type="Pfam" id="PF05272"/>
    </source>
</evidence>
<feature type="domain" description="Virulence-associated protein E-like" evidence="1">
    <location>
        <begin position="1"/>
        <end position="85"/>
    </location>
</feature>
<gene>
    <name evidence="2" type="ORF">LKD71_17840</name>
</gene>
<protein>
    <submittedName>
        <fullName evidence="2">Virulence-associated E family protein</fullName>
    </submittedName>
</protein>
<dbReference type="AlphaFoldDB" id="A0AAE3J850"/>
<reference evidence="2 3" key="1">
    <citation type="submission" date="2021-10" db="EMBL/GenBank/DDBJ databases">
        <title>Anaerobic single-cell dispensing facilitates the cultivation of human gut bacteria.</title>
        <authorList>
            <person name="Afrizal A."/>
        </authorList>
    </citation>
    <scope>NUCLEOTIDE SEQUENCE [LARGE SCALE GENOMIC DNA]</scope>
    <source>
        <strain evidence="2 3">CLA-AA-H277</strain>
    </source>
</reference>